<comment type="caution">
    <text evidence="2">The sequence shown here is derived from an EMBL/GenBank/DDBJ whole genome shotgun (WGS) entry which is preliminary data.</text>
</comment>
<sequence>MLGYVRYQNPPSHFKRAIINLAPVGVSLILLTAFALAATYLAPEYTGIGGEALNLLFGLISLKNDPNLLANPALPVIQIADFVYSFFTAIAGLTVISPVFWIIAFFAMTIMFSNAPSDVDIRNASVGLKAIIVFNIIWLALAAVFPSVGWLLPGLFELLAMLFALMLGFAVVAYGFFIMITGMSHLKTPFNVIPFIACIATGAIMSYYNVGTPAFQTVVSLVIFVIVIIPLLYTKTFRVKQD</sequence>
<feature type="transmembrane region" description="Helical" evidence="1">
    <location>
        <begin position="158"/>
        <end position="178"/>
    </location>
</feature>
<proteinExistence type="predicted"/>
<organism evidence="2">
    <name type="scientific">marine sediment metagenome</name>
    <dbReference type="NCBI Taxonomy" id="412755"/>
    <lineage>
        <taxon>unclassified sequences</taxon>
        <taxon>metagenomes</taxon>
        <taxon>ecological metagenomes</taxon>
    </lineage>
</organism>
<keyword evidence="1" id="KW-1133">Transmembrane helix</keyword>
<feature type="transmembrane region" description="Helical" evidence="1">
    <location>
        <begin position="214"/>
        <end position="233"/>
    </location>
</feature>
<protein>
    <submittedName>
        <fullName evidence="2">Uncharacterized protein</fullName>
    </submittedName>
</protein>
<dbReference type="AlphaFoldDB" id="X0T4B3"/>
<name>X0T4B3_9ZZZZ</name>
<keyword evidence="1" id="KW-0472">Membrane</keyword>
<evidence type="ECO:0000256" key="1">
    <source>
        <dbReference type="SAM" id="Phobius"/>
    </source>
</evidence>
<accession>X0T4B3</accession>
<reference evidence="2" key="1">
    <citation type="journal article" date="2014" name="Front. Microbiol.">
        <title>High frequency of phylogenetically diverse reductive dehalogenase-homologous genes in deep subseafloor sedimentary metagenomes.</title>
        <authorList>
            <person name="Kawai M."/>
            <person name="Futagami T."/>
            <person name="Toyoda A."/>
            <person name="Takaki Y."/>
            <person name="Nishi S."/>
            <person name="Hori S."/>
            <person name="Arai W."/>
            <person name="Tsubouchi T."/>
            <person name="Morono Y."/>
            <person name="Uchiyama I."/>
            <person name="Ito T."/>
            <person name="Fujiyama A."/>
            <person name="Inagaki F."/>
            <person name="Takami H."/>
        </authorList>
    </citation>
    <scope>NUCLEOTIDE SEQUENCE</scope>
    <source>
        <strain evidence="2">Expedition CK06-06</strain>
    </source>
</reference>
<feature type="transmembrane region" description="Helical" evidence="1">
    <location>
        <begin position="82"/>
        <end position="110"/>
    </location>
</feature>
<feature type="transmembrane region" description="Helical" evidence="1">
    <location>
        <begin position="190"/>
        <end position="208"/>
    </location>
</feature>
<feature type="transmembrane region" description="Helical" evidence="1">
    <location>
        <begin position="131"/>
        <end position="152"/>
    </location>
</feature>
<dbReference type="EMBL" id="BARS01002167">
    <property type="protein sequence ID" value="GAF82196.1"/>
    <property type="molecule type" value="Genomic_DNA"/>
</dbReference>
<keyword evidence="1" id="KW-0812">Transmembrane</keyword>
<gene>
    <name evidence="2" type="ORF">S01H1_04067</name>
</gene>
<evidence type="ECO:0000313" key="2">
    <source>
        <dbReference type="EMBL" id="GAF82196.1"/>
    </source>
</evidence>
<feature type="transmembrane region" description="Helical" evidence="1">
    <location>
        <begin position="21"/>
        <end position="42"/>
    </location>
</feature>